<evidence type="ECO:0000313" key="16">
    <source>
        <dbReference type="EMBL" id="TLU74293.1"/>
    </source>
</evidence>
<keyword evidence="17" id="KW-1185">Reference proteome</keyword>
<evidence type="ECO:0000256" key="5">
    <source>
        <dbReference type="ARBA" id="ARBA00005359"/>
    </source>
</evidence>
<evidence type="ECO:0000256" key="13">
    <source>
        <dbReference type="ARBA" id="ARBA00048639"/>
    </source>
</evidence>
<evidence type="ECO:0000256" key="3">
    <source>
        <dbReference type="ARBA" id="ARBA00004370"/>
    </source>
</evidence>
<gene>
    <name evidence="16" type="ORF">FE263_03625</name>
</gene>
<keyword evidence="10" id="KW-0665">Pyrimidine biosynthesis</keyword>
<evidence type="ECO:0000256" key="4">
    <source>
        <dbReference type="ARBA" id="ARBA00005161"/>
    </source>
</evidence>
<dbReference type="GO" id="GO:0106430">
    <property type="term" value="F:dihydroorotate dehydrogenase (quinone) activity"/>
    <property type="evidence" value="ECO:0007669"/>
    <property type="project" value="UniProtKB-EC"/>
</dbReference>
<dbReference type="Gene3D" id="3.20.20.70">
    <property type="entry name" value="Aldolase class I"/>
    <property type="match status" value="1"/>
</dbReference>
<dbReference type="InterPro" id="IPR050074">
    <property type="entry name" value="DHO_dehydrogenase"/>
</dbReference>
<dbReference type="PIRSF" id="PIRSF000164">
    <property type="entry name" value="DHO_oxidase"/>
    <property type="match status" value="1"/>
</dbReference>
<dbReference type="PROSITE" id="PS00911">
    <property type="entry name" value="DHODEHASE_1"/>
    <property type="match status" value="1"/>
</dbReference>
<dbReference type="NCBIfam" id="NF003645">
    <property type="entry name" value="PRK05286.1-2"/>
    <property type="match status" value="1"/>
</dbReference>
<dbReference type="GO" id="GO:0005737">
    <property type="term" value="C:cytoplasm"/>
    <property type="evidence" value="ECO:0007669"/>
    <property type="project" value="InterPro"/>
</dbReference>
<dbReference type="InterPro" id="IPR005719">
    <property type="entry name" value="Dihydroorotate_DH_2"/>
</dbReference>
<dbReference type="NCBIfam" id="TIGR01036">
    <property type="entry name" value="pyrD_sub2"/>
    <property type="match status" value="1"/>
</dbReference>
<dbReference type="AlphaFoldDB" id="A0A5R9JC05"/>
<evidence type="ECO:0000256" key="14">
    <source>
        <dbReference type="NCBIfam" id="TIGR01036"/>
    </source>
</evidence>
<feature type="domain" description="Dihydroorotate dehydrogenase catalytic" evidence="15">
    <location>
        <begin position="43"/>
        <end position="330"/>
    </location>
</feature>
<organism evidence="16 17">
    <name type="scientific">Lichenicoccus roseus</name>
    <dbReference type="NCBI Taxonomy" id="2683649"/>
    <lineage>
        <taxon>Bacteria</taxon>
        <taxon>Pseudomonadati</taxon>
        <taxon>Pseudomonadota</taxon>
        <taxon>Alphaproteobacteria</taxon>
        <taxon>Acetobacterales</taxon>
        <taxon>Acetobacteraceae</taxon>
        <taxon>Lichenicoccus</taxon>
    </lineage>
</organism>
<evidence type="ECO:0000313" key="17">
    <source>
        <dbReference type="Proteomes" id="UP000305654"/>
    </source>
</evidence>
<dbReference type="InterPro" id="IPR005720">
    <property type="entry name" value="Dihydroorotate_DH_cat"/>
</dbReference>
<dbReference type="InterPro" id="IPR001295">
    <property type="entry name" value="Dihydroorotate_DH_CS"/>
</dbReference>
<dbReference type="OrthoDB" id="9802377at2"/>
<dbReference type="Proteomes" id="UP000305654">
    <property type="component" value="Unassembled WGS sequence"/>
</dbReference>
<evidence type="ECO:0000256" key="6">
    <source>
        <dbReference type="ARBA" id="ARBA00012791"/>
    </source>
</evidence>
<dbReference type="GO" id="GO:0044205">
    <property type="term" value="P:'de novo' UMP biosynthetic process"/>
    <property type="evidence" value="ECO:0007669"/>
    <property type="project" value="UniProtKB-UniPathway"/>
</dbReference>
<accession>A0A5R9JC05</accession>
<dbReference type="GO" id="GO:0006207">
    <property type="term" value="P:'de novo' pyrimidine nucleobase biosynthetic process"/>
    <property type="evidence" value="ECO:0007669"/>
    <property type="project" value="UniProtKB-UniRule"/>
</dbReference>
<evidence type="ECO:0000256" key="1">
    <source>
        <dbReference type="ARBA" id="ARBA00001917"/>
    </source>
</evidence>
<evidence type="ECO:0000256" key="7">
    <source>
        <dbReference type="ARBA" id="ARBA00018366"/>
    </source>
</evidence>
<reference evidence="16 17" key="1">
    <citation type="submission" date="2019-05" db="EMBL/GenBank/DDBJ databases">
        <authorList>
            <person name="Pankratov T."/>
            <person name="Grouzdev D."/>
        </authorList>
    </citation>
    <scope>NUCLEOTIDE SEQUENCE [LARGE SCALE GENOMIC DNA]</scope>
    <source>
        <strain evidence="16 17">KEBCLARHB70R</strain>
    </source>
</reference>
<keyword evidence="12" id="KW-0472">Membrane</keyword>
<protein>
    <recommendedName>
        <fullName evidence="7 14">Dihydroorotate dehydrogenase (quinone)</fullName>
        <ecNumber evidence="6 14">1.3.5.2</ecNumber>
    </recommendedName>
</protein>
<sequence>MQSTPLSTALLHRVDPERAHQLAIAGLLLGLGGHHDGASDPALAVEAMGLRFANPIGIAAGFDKDARVVRPLARLGFGFVEAGTVTPLPQSGNAHPRLFRLPEDGAIINRMGFNNRGIDAALARLARLRRVPGVPVGLNLGINKQGAAPLDDYPMLVQAASPLVDYLVINLSSPNTPGLRDLQQPDRVAGLLQAIAPARRTRRPLLVKLSPDIAPGGLADLVEAVIAGGADGLIVTNTTLARPEWLRSHHSRESGGLSGEPLRARSTAMLAAVARIAKGRLALVGCGGIASAQDVLDKVRAGADLVQLYTGFVQHGPGLVARMLRDLPPLLRQQGLARLADAKGTAL</sequence>
<evidence type="ECO:0000256" key="11">
    <source>
        <dbReference type="ARBA" id="ARBA00023002"/>
    </source>
</evidence>
<dbReference type="Pfam" id="PF01180">
    <property type="entry name" value="DHO_dh"/>
    <property type="match status" value="1"/>
</dbReference>
<comment type="function">
    <text evidence="2">Catalyzes the conversion of dihydroorotate to orotate with quinone as electron acceptor.</text>
</comment>
<dbReference type="EMBL" id="VCDI01000001">
    <property type="protein sequence ID" value="TLU74293.1"/>
    <property type="molecule type" value="Genomic_DNA"/>
</dbReference>
<name>A0A5R9JC05_9PROT</name>
<dbReference type="NCBIfam" id="NF003652">
    <property type="entry name" value="PRK05286.2-5"/>
    <property type="match status" value="1"/>
</dbReference>
<dbReference type="InterPro" id="IPR013785">
    <property type="entry name" value="Aldolase_TIM"/>
</dbReference>
<evidence type="ECO:0000256" key="10">
    <source>
        <dbReference type="ARBA" id="ARBA00022975"/>
    </source>
</evidence>
<dbReference type="PROSITE" id="PS00912">
    <property type="entry name" value="DHODEHASE_2"/>
    <property type="match status" value="1"/>
</dbReference>
<dbReference type="SUPFAM" id="SSF51395">
    <property type="entry name" value="FMN-linked oxidoreductases"/>
    <property type="match status" value="1"/>
</dbReference>
<dbReference type="RefSeq" id="WP_138324544.1">
    <property type="nucleotide sequence ID" value="NZ_VCDI01000001.1"/>
</dbReference>
<dbReference type="InterPro" id="IPR012135">
    <property type="entry name" value="Dihydroorotate_DH_1_2"/>
</dbReference>
<keyword evidence="9" id="KW-0288">FMN</keyword>
<comment type="subcellular location">
    <subcellularLocation>
        <location evidence="3">Membrane</location>
    </subcellularLocation>
</comment>
<comment type="cofactor">
    <cofactor evidence="1">
        <name>FMN</name>
        <dbReference type="ChEBI" id="CHEBI:58210"/>
    </cofactor>
</comment>
<evidence type="ECO:0000256" key="8">
    <source>
        <dbReference type="ARBA" id="ARBA00022630"/>
    </source>
</evidence>
<dbReference type="PANTHER" id="PTHR48109:SF4">
    <property type="entry name" value="DIHYDROOROTATE DEHYDROGENASE (QUINONE), MITOCHONDRIAL"/>
    <property type="match status" value="1"/>
</dbReference>
<comment type="caution">
    <text evidence="16">The sequence shown here is derived from an EMBL/GenBank/DDBJ whole genome shotgun (WGS) entry which is preliminary data.</text>
</comment>
<dbReference type="UniPathway" id="UPA00070">
    <property type="reaction ID" value="UER00946"/>
</dbReference>
<dbReference type="PANTHER" id="PTHR48109">
    <property type="entry name" value="DIHYDROOROTATE DEHYDROGENASE (QUINONE), MITOCHONDRIAL-RELATED"/>
    <property type="match status" value="1"/>
</dbReference>
<comment type="catalytic activity">
    <reaction evidence="13">
        <text>(S)-dihydroorotate + a quinone = orotate + a quinol</text>
        <dbReference type="Rhea" id="RHEA:30187"/>
        <dbReference type="ChEBI" id="CHEBI:24646"/>
        <dbReference type="ChEBI" id="CHEBI:30839"/>
        <dbReference type="ChEBI" id="CHEBI:30864"/>
        <dbReference type="ChEBI" id="CHEBI:132124"/>
        <dbReference type="EC" id="1.3.5.2"/>
    </reaction>
</comment>
<comment type="similarity">
    <text evidence="5">Belongs to the dihydroorotate dehydrogenase family. Type 2 subfamily.</text>
</comment>
<keyword evidence="8" id="KW-0285">Flavoprotein</keyword>
<proteinExistence type="inferred from homology"/>
<evidence type="ECO:0000259" key="15">
    <source>
        <dbReference type="Pfam" id="PF01180"/>
    </source>
</evidence>
<dbReference type="CDD" id="cd04738">
    <property type="entry name" value="DHOD_2_like"/>
    <property type="match status" value="1"/>
</dbReference>
<comment type="pathway">
    <text evidence="4">Pyrimidine metabolism; UMP biosynthesis via de novo pathway; orotate from (S)-dihydroorotate (quinone route): step 1/1.</text>
</comment>
<dbReference type="GO" id="GO:0016020">
    <property type="term" value="C:membrane"/>
    <property type="evidence" value="ECO:0007669"/>
    <property type="project" value="UniProtKB-SubCell"/>
</dbReference>
<evidence type="ECO:0000256" key="2">
    <source>
        <dbReference type="ARBA" id="ARBA00003125"/>
    </source>
</evidence>
<dbReference type="EC" id="1.3.5.2" evidence="6 14"/>
<evidence type="ECO:0000256" key="9">
    <source>
        <dbReference type="ARBA" id="ARBA00022643"/>
    </source>
</evidence>
<keyword evidence="11 16" id="KW-0560">Oxidoreductase</keyword>
<evidence type="ECO:0000256" key="12">
    <source>
        <dbReference type="ARBA" id="ARBA00023136"/>
    </source>
</evidence>